<accession>A0A2H0RMF4</accession>
<dbReference type="EMBL" id="PCYM01000005">
    <property type="protein sequence ID" value="PIR47616.1"/>
    <property type="molecule type" value="Genomic_DNA"/>
</dbReference>
<dbReference type="Proteomes" id="UP000230084">
    <property type="component" value="Unassembled WGS sequence"/>
</dbReference>
<organism evidence="1 2">
    <name type="scientific">Candidatus Uhrbacteria bacterium CG10_big_fil_rev_8_21_14_0_10_50_16</name>
    <dbReference type="NCBI Taxonomy" id="1975039"/>
    <lineage>
        <taxon>Bacteria</taxon>
        <taxon>Candidatus Uhriibacteriota</taxon>
    </lineage>
</organism>
<protein>
    <submittedName>
        <fullName evidence="1">Uncharacterized protein</fullName>
    </submittedName>
</protein>
<evidence type="ECO:0000313" key="1">
    <source>
        <dbReference type="EMBL" id="PIR47616.1"/>
    </source>
</evidence>
<sequence length="275" mass="31290">MAGPDPDQNAEFWRRFRRFGGTDPIMKELLGDDKLMEWWITSLNERRNSNPFEISVKESLDRLRAAYNDTFCPLGAKEPTSSELTHLERMAPNWPKGKDAFRSFQVRPAAFGEGRDGVIKTFEATCASVKHIHDPKFWRWELLLSGAHPYRGEDVERLRLLGGNDRHKPGICWVTFDLSEGRQRTDITSVRSSRSLSDAGIFAARMFPDRAKAIDYKEKPAWFCAGYELNVPESDDEPWQGVPCVRRSLRDGTVRLDASWCSGANSNYSVPSVGE</sequence>
<name>A0A2H0RMF4_9BACT</name>
<dbReference type="AlphaFoldDB" id="A0A2H0RMF4"/>
<proteinExistence type="predicted"/>
<reference evidence="1 2" key="1">
    <citation type="submission" date="2017-09" db="EMBL/GenBank/DDBJ databases">
        <title>Depth-based differentiation of microbial function through sediment-hosted aquifers and enrichment of novel symbionts in the deep terrestrial subsurface.</title>
        <authorList>
            <person name="Probst A.J."/>
            <person name="Ladd B."/>
            <person name="Jarett J.K."/>
            <person name="Geller-Mcgrath D.E."/>
            <person name="Sieber C.M."/>
            <person name="Emerson J.B."/>
            <person name="Anantharaman K."/>
            <person name="Thomas B.C."/>
            <person name="Malmstrom R."/>
            <person name="Stieglmeier M."/>
            <person name="Klingl A."/>
            <person name="Woyke T."/>
            <person name="Ryan C.M."/>
            <person name="Banfield J.F."/>
        </authorList>
    </citation>
    <scope>NUCLEOTIDE SEQUENCE [LARGE SCALE GENOMIC DNA]</scope>
    <source>
        <strain evidence="1">CG10_big_fil_rev_8_21_14_0_10_50_16</strain>
    </source>
</reference>
<comment type="caution">
    <text evidence="1">The sequence shown here is derived from an EMBL/GenBank/DDBJ whole genome shotgun (WGS) entry which is preliminary data.</text>
</comment>
<evidence type="ECO:0000313" key="2">
    <source>
        <dbReference type="Proteomes" id="UP000230084"/>
    </source>
</evidence>
<gene>
    <name evidence="1" type="ORF">COV06_02950</name>
</gene>